<gene>
    <name evidence="3" type="ORF">EMWEY_00026000</name>
</gene>
<feature type="compositionally biased region" description="Polar residues" evidence="1">
    <location>
        <begin position="596"/>
        <end position="631"/>
    </location>
</feature>
<feature type="compositionally biased region" description="Gly residues" evidence="1">
    <location>
        <begin position="515"/>
        <end position="528"/>
    </location>
</feature>
<keyword evidence="4" id="KW-1185">Reference proteome</keyword>
<dbReference type="PANTHER" id="PTHR12381">
    <property type="entry name" value="HETEROGENEOUS NUCLEAR RIBONUCLEOPROTEIN U FAMILY MEMBER"/>
    <property type="match status" value="1"/>
</dbReference>
<dbReference type="SUPFAM" id="SSF49899">
    <property type="entry name" value="Concanavalin A-like lectins/glucanases"/>
    <property type="match status" value="1"/>
</dbReference>
<dbReference type="OrthoDB" id="445357at2759"/>
<feature type="compositionally biased region" description="Gly residues" evidence="1">
    <location>
        <begin position="556"/>
        <end position="574"/>
    </location>
</feature>
<evidence type="ECO:0000256" key="1">
    <source>
        <dbReference type="SAM" id="MobiDB-lite"/>
    </source>
</evidence>
<dbReference type="Pfam" id="PF00622">
    <property type="entry name" value="SPRY"/>
    <property type="match status" value="1"/>
</dbReference>
<dbReference type="GeneID" id="25336586"/>
<dbReference type="GO" id="GO:0005634">
    <property type="term" value="C:nucleus"/>
    <property type="evidence" value="ECO:0007669"/>
    <property type="project" value="TreeGrafter"/>
</dbReference>
<dbReference type="Pfam" id="PF13671">
    <property type="entry name" value="AAA_33"/>
    <property type="match status" value="1"/>
</dbReference>
<feature type="domain" description="B30.2/SPRY" evidence="2">
    <location>
        <begin position="47"/>
        <end position="246"/>
    </location>
</feature>
<proteinExistence type="predicted"/>
<dbReference type="VEuPathDB" id="ToxoDB:EMWEY_00026000"/>
<dbReference type="PROSITE" id="PS50188">
    <property type="entry name" value="B302_SPRY"/>
    <property type="match status" value="1"/>
</dbReference>
<dbReference type="Proteomes" id="UP000030763">
    <property type="component" value="Unassembled WGS sequence"/>
</dbReference>
<dbReference type="Gene3D" id="3.40.50.300">
    <property type="entry name" value="P-loop containing nucleotide triphosphate hydrolases"/>
    <property type="match status" value="1"/>
</dbReference>
<dbReference type="InterPro" id="IPR001870">
    <property type="entry name" value="B30.2/SPRY"/>
</dbReference>
<dbReference type="RefSeq" id="XP_013333506.1">
    <property type="nucleotide sequence ID" value="XM_013478052.1"/>
</dbReference>
<reference evidence="3" key="2">
    <citation type="submission" date="2013-10" db="EMBL/GenBank/DDBJ databases">
        <authorList>
            <person name="Aslett M."/>
        </authorList>
    </citation>
    <scope>NUCLEOTIDE SEQUENCE [LARGE SCALE GENOMIC DNA]</scope>
    <source>
        <strain evidence="3">Weybridge</strain>
    </source>
</reference>
<accession>U6LYM7</accession>
<dbReference type="InterPro" id="IPR003877">
    <property type="entry name" value="SPRY_dom"/>
</dbReference>
<feature type="region of interest" description="Disordered" evidence="1">
    <location>
        <begin position="458"/>
        <end position="657"/>
    </location>
</feature>
<dbReference type="InterPro" id="IPR043136">
    <property type="entry name" value="B30.2/SPRY_sf"/>
</dbReference>
<evidence type="ECO:0000259" key="2">
    <source>
        <dbReference type="PROSITE" id="PS50188"/>
    </source>
</evidence>
<dbReference type="GO" id="GO:0003723">
    <property type="term" value="F:RNA binding"/>
    <property type="evidence" value="ECO:0007669"/>
    <property type="project" value="TreeGrafter"/>
</dbReference>
<organism evidence="3 4">
    <name type="scientific">Eimeria maxima</name>
    <name type="common">Coccidian parasite</name>
    <dbReference type="NCBI Taxonomy" id="5804"/>
    <lineage>
        <taxon>Eukaryota</taxon>
        <taxon>Sar</taxon>
        <taxon>Alveolata</taxon>
        <taxon>Apicomplexa</taxon>
        <taxon>Conoidasida</taxon>
        <taxon>Coccidia</taxon>
        <taxon>Eucoccidiorida</taxon>
        <taxon>Eimeriorina</taxon>
        <taxon>Eimeriidae</taxon>
        <taxon>Eimeria</taxon>
    </lineage>
</organism>
<dbReference type="PANTHER" id="PTHR12381:SF56">
    <property type="entry name" value="B30.2_SPRY DOMAIN-CONTAINING PROTEIN-RELATED"/>
    <property type="match status" value="1"/>
</dbReference>
<dbReference type="Gene3D" id="2.60.120.920">
    <property type="match status" value="1"/>
</dbReference>
<dbReference type="OMA" id="CNCEMED"/>
<feature type="region of interest" description="Disordered" evidence="1">
    <location>
        <begin position="1"/>
        <end position="133"/>
    </location>
</feature>
<feature type="compositionally biased region" description="Basic and acidic residues" evidence="1">
    <location>
        <begin position="16"/>
        <end position="37"/>
    </location>
</feature>
<evidence type="ECO:0000313" key="3">
    <source>
        <dbReference type="EMBL" id="CDJ56856.1"/>
    </source>
</evidence>
<dbReference type="GO" id="GO:0000380">
    <property type="term" value="P:alternative mRNA splicing, via spliceosome"/>
    <property type="evidence" value="ECO:0007669"/>
    <property type="project" value="TreeGrafter"/>
</dbReference>
<dbReference type="SUPFAM" id="SSF52540">
    <property type="entry name" value="P-loop containing nucleoside triphosphate hydrolases"/>
    <property type="match status" value="1"/>
</dbReference>
<feature type="compositionally biased region" description="Polar residues" evidence="1">
    <location>
        <begin position="148"/>
        <end position="158"/>
    </location>
</feature>
<feature type="region of interest" description="Disordered" evidence="1">
    <location>
        <begin position="147"/>
        <end position="167"/>
    </location>
</feature>
<feature type="compositionally biased region" description="Basic and acidic residues" evidence="1">
    <location>
        <begin position="57"/>
        <end position="78"/>
    </location>
</feature>
<protein>
    <submittedName>
        <fullName evidence="3">SPRY domain-containing protein, putative</fullName>
    </submittedName>
</protein>
<feature type="compositionally biased region" description="Low complexity" evidence="1">
    <location>
        <begin position="575"/>
        <end position="595"/>
    </location>
</feature>
<feature type="compositionally biased region" description="Low complexity" evidence="1">
    <location>
        <begin position="79"/>
        <end position="117"/>
    </location>
</feature>
<dbReference type="EMBL" id="HG719154">
    <property type="protein sequence ID" value="CDJ56856.1"/>
    <property type="molecule type" value="Genomic_DNA"/>
</dbReference>
<dbReference type="InterPro" id="IPR027417">
    <property type="entry name" value="P-loop_NTPase"/>
</dbReference>
<dbReference type="AlphaFoldDB" id="U6LYM7"/>
<sequence length="657" mass="71502">MVPPVTAETGSAAAGNEEKNGKTQTAVEEKEVTEKESSASAEEGGSPAADTQQPKESSAEEEKTKDPPASEDTAEKTPAEAAAATTTEATKATAPAAEAAAAADSSKSASASSSTDKGGVQTAESGKEGRGKELLANGLPKIVYDLPTASSGSPTGDSAESWGFGGTGKKSTNRRYLDYGCSFGEGDVIGVAIDLDALTISFQKNTQYLGTAFELPPTVRETGLFPHIYVKNFDFTVNFCESTKYFNPPGPQFKFIGDLPEKDLVPNPVEHPKTVAECEFIMMCGLPACGKTYWIEKHMERHPKKAYVLLGTNAVIDQMKVMGLKRQANYANRWEELMSTATEVFNSLVAYAGTGDVPRNVIIDQTNVFKRARARKVQPFLGWGVRRCVVMVTDEHTLQQRTQKREREEGKMVPVSAVMDMKAAFALPSFDDGFTVIDYVEMPEAESRREIRRINDEGRAFKANNPGMNNRQPKPHIEARGGYGDMDASAAKRHKGENWHGGPQGASYPSWSSGGPQGGQPGGRGTWGAHGQQQQQWGGGGHQGGWNEQQRNSSNGGQGYYSGGHGGYGYGGQQGYDSHYQQHQQQQQQYYGQQQAYDSNYYAQQRQQHGMYDSNRQYGGSEQQQRWQEAYSSGRGWQGPPQHGGGPRGGYYQQGRY</sequence>
<reference evidence="3" key="1">
    <citation type="submission" date="2013-10" db="EMBL/GenBank/DDBJ databases">
        <title>Genomic analysis of the causative agents of coccidiosis in chickens.</title>
        <authorList>
            <person name="Reid A.J."/>
            <person name="Blake D."/>
            <person name="Billington K."/>
            <person name="Browne H."/>
            <person name="Dunn M."/>
            <person name="Hung S."/>
            <person name="Kawahara F."/>
            <person name="Miranda-Saavedra D."/>
            <person name="Mourier T."/>
            <person name="Nagra H."/>
            <person name="Otto T.D."/>
            <person name="Rawlings N."/>
            <person name="Sanchez A."/>
            <person name="Sanders M."/>
            <person name="Subramaniam C."/>
            <person name="Tay Y."/>
            <person name="Dear P."/>
            <person name="Doerig C."/>
            <person name="Gruber A."/>
            <person name="Parkinson J."/>
            <person name="Shirley M."/>
            <person name="Wan K.L."/>
            <person name="Berriman M."/>
            <person name="Tomley F."/>
            <person name="Pain A."/>
        </authorList>
    </citation>
    <scope>NUCLEOTIDE SEQUENCE [LARGE SCALE GENOMIC DNA]</scope>
    <source>
        <strain evidence="3">Weybridge</strain>
    </source>
</reference>
<dbReference type="InterPro" id="IPR013320">
    <property type="entry name" value="ConA-like_dom_sf"/>
</dbReference>
<evidence type="ECO:0000313" key="4">
    <source>
        <dbReference type="Proteomes" id="UP000030763"/>
    </source>
</evidence>
<name>U6LYM7_EIMMA</name>
<dbReference type="SMART" id="SM00449">
    <property type="entry name" value="SPRY"/>
    <property type="match status" value="1"/>
</dbReference>